<comment type="caution">
    <text evidence="1">The sequence shown here is derived from an EMBL/GenBank/DDBJ whole genome shotgun (WGS) entry which is preliminary data.</text>
</comment>
<keyword evidence="2" id="KW-1185">Reference proteome</keyword>
<dbReference type="RefSeq" id="WP_054522153.1">
    <property type="nucleotide sequence ID" value="NZ_LGKO01000005.1"/>
</dbReference>
<dbReference type="AlphaFoldDB" id="A0A0P6XUB0"/>
<organism evidence="1 2">
    <name type="scientific">Thermanaerothrix daxensis</name>
    <dbReference type="NCBI Taxonomy" id="869279"/>
    <lineage>
        <taxon>Bacteria</taxon>
        <taxon>Bacillati</taxon>
        <taxon>Chloroflexota</taxon>
        <taxon>Anaerolineae</taxon>
        <taxon>Anaerolineales</taxon>
        <taxon>Anaerolineaceae</taxon>
        <taxon>Thermanaerothrix</taxon>
    </lineage>
</organism>
<dbReference type="NCBIfam" id="TIGR01888">
    <property type="entry name" value="cas_cmr3"/>
    <property type="match status" value="1"/>
</dbReference>
<dbReference type="OrthoDB" id="6162707at2"/>
<name>A0A0P6XUB0_9CHLR</name>
<dbReference type="Gene3D" id="3.30.70.2940">
    <property type="match status" value="1"/>
</dbReference>
<dbReference type="Gene3D" id="2.60.40.4350">
    <property type="match status" value="1"/>
</dbReference>
<dbReference type="InterPro" id="IPR019117">
    <property type="entry name" value="CRISPR-assoc_protein_Cmr3"/>
</dbReference>
<proteinExistence type="predicted"/>
<dbReference type="Proteomes" id="UP000050544">
    <property type="component" value="Unassembled WGS sequence"/>
</dbReference>
<accession>A0A0P6XUB0</accession>
<reference evidence="1 2" key="1">
    <citation type="submission" date="2015-07" db="EMBL/GenBank/DDBJ databases">
        <title>Whole genome sequence of Thermanaerothrix daxensis DSM 23592.</title>
        <authorList>
            <person name="Hemp J."/>
            <person name="Ward L.M."/>
            <person name="Pace L.A."/>
            <person name="Fischer W.W."/>
        </authorList>
    </citation>
    <scope>NUCLEOTIDE SEQUENCE [LARGE SCALE GENOMIC DNA]</scope>
    <source>
        <strain evidence="1 2">GNS-1</strain>
    </source>
</reference>
<sequence length="361" mass="40999">MMRLFMEAEDVLLFRDGRPFNAGSDHQARSLFPPSPSVMQGVIRSHYLLIKNIPLSNRGAIKELVGDTEDYKALRLRGPWLARQTGDGRVVRYFPTPTDAYPADENAERILPMKVVRNPGGNVWAGELPYLLEKPNEIITKNAPGAFVSEEDLMSYLEKGVSVRTEKADALYVSEVRLGIQTDSRRRSTVEGMLYEVEFIRPQAGTGLYLEMDGYPDFPKEGLLRAGGEGRALHYKTLRDSQISPIRWGYSEELPRFFKVYFATPAYFSQGWKPDSWTKFFTREVRLEAVALSRYQVLGGFDYWNHKQKPSRRLVPAGSVYYFSHSGGARLRQDLVQQAITEWGAEIGFGQVLVAGWKPVE</sequence>
<dbReference type="InterPro" id="IPR010165">
    <property type="entry name" value="CRISPR-Cmr3_IIIB"/>
</dbReference>
<evidence type="ECO:0000313" key="1">
    <source>
        <dbReference type="EMBL" id="KPL82628.1"/>
    </source>
</evidence>
<dbReference type="EMBL" id="LGKO01000005">
    <property type="protein sequence ID" value="KPL82628.1"/>
    <property type="molecule type" value="Genomic_DNA"/>
</dbReference>
<dbReference type="STRING" id="869279.SE15_11035"/>
<dbReference type="Pfam" id="PF09700">
    <property type="entry name" value="Cas_Cmr3"/>
    <property type="match status" value="1"/>
</dbReference>
<evidence type="ECO:0008006" key="3">
    <source>
        <dbReference type="Google" id="ProtNLM"/>
    </source>
</evidence>
<evidence type="ECO:0000313" key="2">
    <source>
        <dbReference type="Proteomes" id="UP000050544"/>
    </source>
</evidence>
<protein>
    <recommendedName>
        <fullName evidence="3">CRISPR-associated protein Cmr3</fullName>
    </recommendedName>
</protein>
<gene>
    <name evidence="1" type="ORF">SE15_11035</name>
</gene>